<evidence type="ECO:0000313" key="2">
    <source>
        <dbReference type="Proteomes" id="UP001365846"/>
    </source>
</evidence>
<organism evidence="1 2">
    <name type="scientific">Variovorax ureilyticus</name>
    <dbReference type="NCBI Taxonomy" id="1836198"/>
    <lineage>
        <taxon>Bacteria</taxon>
        <taxon>Pseudomonadati</taxon>
        <taxon>Pseudomonadota</taxon>
        <taxon>Betaproteobacteria</taxon>
        <taxon>Burkholderiales</taxon>
        <taxon>Comamonadaceae</taxon>
        <taxon>Variovorax</taxon>
    </lineage>
</organism>
<protein>
    <recommendedName>
        <fullName evidence="3">DUF2946 domain-containing protein</fullName>
    </recommendedName>
</protein>
<dbReference type="RefSeq" id="WP_340356504.1">
    <property type="nucleotide sequence ID" value="NZ_JBBKZU010000003.1"/>
</dbReference>
<gene>
    <name evidence="1" type="ORF">WKW77_08950</name>
</gene>
<dbReference type="Proteomes" id="UP001365846">
    <property type="component" value="Unassembled WGS sequence"/>
</dbReference>
<comment type="caution">
    <text evidence="1">The sequence shown here is derived from an EMBL/GenBank/DDBJ whole genome shotgun (WGS) entry which is preliminary data.</text>
</comment>
<evidence type="ECO:0008006" key="3">
    <source>
        <dbReference type="Google" id="ProtNLM"/>
    </source>
</evidence>
<proteinExistence type="predicted"/>
<keyword evidence="2" id="KW-1185">Reference proteome</keyword>
<dbReference type="EMBL" id="JBBKZU010000003">
    <property type="protein sequence ID" value="MEJ8811193.1"/>
    <property type="molecule type" value="Genomic_DNA"/>
</dbReference>
<evidence type="ECO:0000313" key="1">
    <source>
        <dbReference type="EMBL" id="MEJ8811193.1"/>
    </source>
</evidence>
<reference evidence="1 2" key="1">
    <citation type="submission" date="2024-03" db="EMBL/GenBank/DDBJ databases">
        <title>Novel species of the genus Variovorax.</title>
        <authorList>
            <person name="Liu Q."/>
            <person name="Xin Y.-H."/>
        </authorList>
    </citation>
    <scope>NUCLEOTIDE SEQUENCE [LARGE SCALE GENOMIC DNA]</scope>
    <source>
        <strain evidence="1 2">KACC 18899</strain>
    </source>
</reference>
<sequence length="127" mass="13221">MHSHPVSRSTATRTLVCVLALSLWVAATLGLVHSTLHVHATGDLPALAGKASPASPSSSHGLFALFGDHTDAECRLYDQLSHGPAAIGVPLVVLPVTLPAATFAWLEGEVLARWAALFDARGPPSSR</sequence>
<name>A0ABU8VC04_9BURK</name>
<accession>A0ABU8VC04</accession>